<dbReference type="InterPro" id="IPR000682">
    <property type="entry name" value="PCMT"/>
</dbReference>
<dbReference type="InterPro" id="IPR029063">
    <property type="entry name" value="SAM-dependent_MTases_sf"/>
</dbReference>
<comment type="similarity">
    <text evidence="2">Belongs to the methyltransferase superfamily. L-isoaspartyl/D-aspartyl protein methyltransferase family.</text>
</comment>
<evidence type="ECO:0000256" key="11">
    <source>
        <dbReference type="ARBA" id="ARBA00031350"/>
    </source>
</evidence>
<dbReference type="GO" id="GO:0004719">
    <property type="term" value="F:protein-L-isoaspartate (D-aspartate) O-methyltransferase activity"/>
    <property type="evidence" value="ECO:0007669"/>
    <property type="project" value="UniProtKB-EC"/>
</dbReference>
<dbReference type="Pfam" id="PF01135">
    <property type="entry name" value="PCMT"/>
    <property type="match status" value="1"/>
</dbReference>
<keyword evidence="8" id="KW-0949">S-adenosyl-L-methionine</keyword>
<evidence type="ECO:0000313" key="13">
    <source>
        <dbReference type="Proteomes" id="UP000232163"/>
    </source>
</evidence>
<dbReference type="EC" id="2.1.1.77" evidence="3"/>
<comment type="caution">
    <text evidence="12">The sequence shown here is derived from an EMBL/GenBank/DDBJ whole genome shotgun (WGS) entry which is preliminary data.</text>
</comment>
<dbReference type="EMBL" id="MZMT01000017">
    <property type="protein sequence ID" value="PIO45722.1"/>
    <property type="molecule type" value="Genomic_DNA"/>
</dbReference>
<dbReference type="KEGG" id="pht:BLM14_07575"/>
<evidence type="ECO:0000256" key="1">
    <source>
        <dbReference type="ARBA" id="ARBA00004496"/>
    </source>
</evidence>
<dbReference type="GO" id="GO:0032259">
    <property type="term" value="P:methylation"/>
    <property type="evidence" value="ECO:0007669"/>
    <property type="project" value="UniProtKB-KW"/>
</dbReference>
<dbReference type="Gene3D" id="3.40.50.150">
    <property type="entry name" value="Vaccinia Virus protein VP39"/>
    <property type="match status" value="1"/>
</dbReference>
<evidence type="ECO:0000256" key="9">
    <source>
        <dbReference type="ARBA" id="ARBA00030757"/>
    </source>
</evidence>
<proteinExistence type="inferred from homology"/>
<dbReference type="AlphaFoldDB" id="A0A2N9W1V4"/>
<dbReference type="RefSeq" id="WP_099998834.1">
    <property type="nucleotide sequence ID" value="NZ_CP017940.1"/>
</dbReference>
<evidence type="ECO:0000256" key="2">
    <source>
        <dbReference type="ARBA" id="ARBA00005369"/>
    </source>
</evidence>
<accession>A0A2N9W1V4</accession>
<protein>
    <recommendedName>
        <fullName evidence="4">Protein-L-isoaspartate O-methyltransferase</fullName>
        <ecNumber evidence="3">2.1.1.77</ecNumber>
    </recommendedName>
    <alternativeName>
        <fullName evidence="11">L-isoaspartyl protein carboxyl methyltransferase</fullName>
    </alternativeName>
    <alternativeName>
        <fullName evidence="9">Protein L-isoaspartyl methyltransferase</fullName>
    </alternativeName>
    <alternativeName>
        <fullName evidence="10">Protein-beta-aspartate methyltransferase</fullName>
    </alternativeName>
</protein>
<dbReference type="PANTHER" id="PTHR11579:SF0">
    <property type="entry name" value="PROTEIN-L-ISOASPARTATE(D-ASPARTATE) O-METHYLTRANSFERASE"/>
    <property type="match status" value="1"/>
</dbReference>
<evidence type="ECO:0000313" key="12">
    <source>
        <dbReference type="EMBL" id="PIO45722.1"/>
    </source>
</evidence>
<dbReference type="Proteomes" id="UP000232163">
    <property type="component" value="Unassembled WGS sequence"/>
</dbReference>
<evidence type="ECO:0000256" key="3">
    <source>
        <dbReference type="ARBA" id="ARBA00011890"/>
    </source>
</evidence>
<evidence type="ECO:0000256" key="4">
    <source>
        <dbReference type="ARBA" id="ARBA00013346"/>
    </source>
</evidence>
<evidence type="ECO:0000256" key="6">
    <source>
        <dbReference type="ARBA" id="ARBA00022603"/>
    </source>
</evidence>
<keyword evidence="5" id="KW-0963">Cytoplasm</keyword>
<gene>
    <name evidence="12" type="ORF">B5P45_06960</name>
</gene>
<organism evidence="12 13">
    <name type="scientific">Phyllobacterium zundukense</name>
    <dbReference type="NCBI Taxonomy" id="1867719"/>
    <lineage>
        <taxon>Bacteria</taxon>
        <taxon>Pseudomonadati</taxon>
        <taxon>Pseudomonadota</taxon>
        <taxon>Alphaproteobacteria</taxon>
        <taxon>Hyphomicrobiales</taxon>
        <taxon>Phyllobacteriaceae</taxon>
        <taxon>Phyllobacterium</taxon>
    </lineage>
</organism>
<evidence type="ECO:0000256" key="5">
    <source>
        <dbReference type="ARBA" id="ARBA00022490"/>
    </source>
</evidence>
<name>A0A2N9W1V4_9HYPH</name>
<dbReference type="GO" id="GO:0005737">
    <property type="term" value="C:cytoplasm"/>
    <property type="evidence" value="ECO:0007669"/>
    <property type="project" value="UniProtKB-SubCell"/>
</dbReference>
<dbReference type="CDD" id="cd02440">
    <property type="entry name" value="AdoMet_MTases"/>
    <property type="match status" value="1"/>
</dbReference>
<dbReference type="PANTHER" id="PTHR11579">
    <property type="entry name" value="PROTEIN-L-ISOASPARTATE O-METHYLTRANSFERASE"/>
    <property type="match status" value="1"/>
</dbReference>
<keyword evidence="7 12" id="KW-0808">Transferase</keyword>
<evidence type="ECO:0000256" key="10">
    <source>
        <dbReference type="ARBA" id="ARBA00031323"/>
    </source>
</evidence>
<reference evidence="12 13" key="1">
    <citation type="journal article" date="2017" name="Int J Environ Stud">
        <title>Does the Miocene-Pliocene relict legume Oxytropis triphylla form nitrogen-fixing nodules with a combination of bacterial strains?</title>
        <authorList>
            <person name="Safronova V."/>
            <person name="Belimov A."/>
            <person name="Sazanova A."/>
            <person name="Kuznetsova I."/>
            <person name="Popova J."/>
            <person name="Andronov E."/>
            <person name="Verkhozina A."/>
            <person name="Tikhonovich I."/>
        </authorList>
    </citation>
    <scope>NUCLEOTIDE SEQUENCE [LARGE SCALE GENOMIC DNA]</scope>
    <source>
        <strain evidence="12 13">Tri-38</strain>
    </source>
</reference>
<dbReference type="NCBIfam" id="NF001453">
    <property type="entry name" value="PRK00312.1"/>
    <property type="match status" value="1"/>
</dbReference>
<keyword evidence="13" id="KW-1185">Reference proteome</keyword>
<sequence>MKPALSDREGFAAFVLRMRSLGLTDQRLMSAFEATPRMAFVNGNLGNAAYGDGALPIECGEFIEGLDLQAQLIKALDLEPAHRVLEIGTGTGFTAAVMARLSGRVLSLERYRTLVELAQQRLQALKIENTFIKHTDGRNGLVHDGPFDRIIVWGAFESMPRQFVELLSSNGVMVAPIGPLDGRQVIARLSKIGSRFERQDMMPVRFLSLLEGVASAL</sequence>
<dbReference type="OrthoDB" id="9810066at2"/>
<evidence type="ECO:0000256" key="7">
    <source>
        <dbReference type="ARBA" id="ARBA00022679"/>
    </source>
</evidence>
<comment type="subcellular location">
    <subcellularLocation>
        <location evidence="1">Cytoplasm</location>
    </subcellularLocation>
</comment>
<keyword evidence="6 12" id="KW-0489">Methyltransferase</keyword>
<dbReference type="SUPFAM" id="SSF53335">
    <property type="entry name" value="S-adenosyl-L-methionine-dependent methyltransferases"/>
    <property type="match status" value="1"/>
</dbReference>
<evidence type="ECO:0000256" key="8">
    <source>
        <dbReference type="ARBA" id="ARBA00022691"/>
    </source>
</evidence>